<organism evidence="3 4">
    <name type="scientific">Asticcacaulis machinosus</name>
    <dbReference type="NCBI Taxonomy" id="2984211"/>
    <lineage>
        <taxon>Bacteria</taxon>
        <taxon>Pseudomonadati</taxon>
        <taxon>Pseudomonadota</taxon>
        <taxon>Alphaproteobacteria</taxon>
        <taxon>Caulobacterales</taxon>
        <taxon>Caulobacteraceae</taxon>
        <taxon>Asticcacaulis</taxon>
    </lineage>
</organism>
<feature type="domain" description="Restriction system protein Mrr-like N-terminal" evidence="2">
    <location>
        <begin position="19"/>
        <end position="104"/>
    </location>
</feature>
<keyword evidence="3" id="KW-0378">Hydrolase</keyword>
<dbReference type="PANTHER" id="PTHR30015:SF7">
    <property type="entry name" value="TYPE IV METHYL-DIRECTED RESTRICTION ENZYME ECOKMRR"/>
    <property type="match status" value="1"/>
</dbReference>
<keyword evidence="3" id="KW-0255">Endonuclease</keyword>
<dbReference type="InterPro" id="IPR025745">
    <property type="entry name" value="Mrr-like_N_dom"/>
</dbReference>
<evidence type="ECO:0000313" key="4">
    <source>
        <dbReference type="Proteomes" id="UP001218579"/>
    </source>
</evidence>
<dbReference type="InterPro" id="IPR011856">
    <property type="entry name" value="tRNA_endonuc-like_dom_sf"/>
</dbReference>
<keyword evidence="3" id="KW-0540">Nuclease</keyword>
<dbReference type="Pfam" id="PF14338">
    <property type="entry name" value="Mrr_N"/>
    <property type="match status" value="1"/>
</dbReference>
<evidence type="ECO:0000259" key="1">
    <source>
        <dbReference type="Pfam" id="PF04471"/>
    </source>
</evidence>
<dbReference type="InterPro" id="IPR007560">
    <property type="entry name" value="Restrct_endonuc_IV_Mrr"/>
</dbReference>
<dbReference type="PANTHER" id="PTHR30015">
    <property type="entry name" value="MRR RESTRICTION SYSTEM PROTEIN"/>
    <property type="match status" value="1"/>
</dbReference>
<dbReference type="RefSeq" id="WP_272744569.1">
    <property type="nucleotide sequence ID" value="NZ_JAQQKV010000002.1"/>
</dbReference>
<dbReference type="SUPFAM" id="SSF52980">
    <property type="entry name" value="Restriction endonuclease-like"/>
    <property type="match status" value="1"/>
</dbReference>
<name>A0ABT5HJP2_9CAUL</name>
<keyword evidence="4" id="KW-1185">Reference proteome</keyword>
<dbReference type="Pfam" id="PF04471">
    <property type="entry name" value="Mrr_cat"/>
    <property type="match status" value="1"/>
</dbReference>
<evidence type="ECO:0000313" key="3">
    <source>
        <dbReference type="EMBL" id="MDC7676223.1"/>
    </source>
</evidence>
<proteinExistence type="predicted"/>
<evidence type="ECO:0000259" key="2">
    <source>
        <dbReference type="Pfam" id="PF14338"/>
    </source>
</evidence>
<dbReference type="Proteomes" id="UP001218579">
    <property type="component" value="Unassembled WGS sequence"/>
</dbReference>
<accession>A0ABT5HJP2</accession>
<dbReference type="InterPro" id="IPR011335">
    <property type="entry name" value="Restrct_endonuc-II-like"/>
</dbReference>
<feature type="domain" description="Restriction endonuclease type IV Mrr" evidence="1">
    <location>
        <begin position="156"/>
        <end position="270"/>
    </location>
</feature>
<gene>
    <name evidence="3" type="ORF">PQU98_08785</name>
</gene>
<comment type="caution">
    <text evidence="3">The sequence shown here is derived from an EMBL/GenBank/DDBJ whole genome shotgun (WGS) entry which is preliminary data.</text>
</comment>
<sequence>MARLQNVIENGLSVDVPTYDRLIWPTLKALRALGGSGSNEEIYDKIIENEGFSEEIQQVPMTGHNKGKLEYNSFWARTYLKKYDAINSSGRGVWVLLEKGESLTEADCAKIPAAIRKLSYSNRKGSGKAKVQDLKLEEPNETDIIDWKDQLLTAVQNIPPSSFERLCQRILRENGFTKVEVTGKSGDGGIDGVGIYRVNLISFHVSFQCKRYQGSVGAGHIRDFRGAMIGRGDKGLFITTGTFTSEARKEASRDGAPAIDLIDGEELCVLLKSLQLGVKTEMIESVSVQTEWFNTL</sequence>
<dbReference type="GO" id="GO:0004519">
    <property type="term" value="F:endonuclease activity"/>
    <property type="evidence" value="ECO:0007669"/>
    <property type="project" value="UniProtKB-KW"/>
</dbReference>
<reference evidence="3 4" key="1">
    <citation type="submission" date="2023-01" db="EMBL/GenBank/DDBJ databases">
        <title>Novel species of the genus Asticcacaulis isolated from rivers.</title>
        <authorList>
            <person name="Lu H."/>
        </authorList>
    </citation>
    <scope>NUCLEOTIDE SEQUENCE [LARGE SCALE GENOMIC DNA]</scope>
    <source>
        <strain evidence="3 4">LKC15W</strain>
    </source>
</reference>
<dbReference type="Gene3D" id="3.40.1350.10">
    <property type="match status" value="1"/>
</dbReference>
<dbReference type="GO" id="GO:0016787">
    <property type="term" value="F:hydrolase activity"/>
    <property type="evidence" value="ECO:0007669"/>
    <property type="project" value="UniProtKB-KW"/>
</dbReference>
<dbReference type="EMBL" id="JAQQKV010000002">
    <property type="protein sequence ID" value="MDC7676223.1"/>
    <property type="molecule type" value="Genomic_DNA"/>
</dbReference>
<dbReference type="EC" id="3.1.21.-" evidence="3"/>
<protein>
    <submittedName>
        <fullName evidence="3">Restriction endonuclease</fullName>
        <ecNumber evidence="3">3.1.21.-</ecNumber>
    </submittedName>
</protein>
<dbReference type="InterPro" id="IPR052906">
    <property type="entry name" value="Type_IV_Methyl-Rstrct_Enzyme"/>
</dbReference>